<sequence length="106" mass="11389">MSSAIIAFRRKGDEASAIGDFDGVATTLLSEGRAFSLTTARIEAILLKLRAQRSELAAVIADLQVRPPSGDIRIDMVNANLRIEASKGLAQIDRLIEHAETCVVTP</sequence>
<evidence type="ECO:0000313" key="2">
    <source>
        <dbReference type="Proteomes" id="UP000199048"/>
    </source>
</evidence>
<proteinExistence type="predicted"/>
<dbReference type="EMBL" id="FOTK01000004">
    <property type="protein sequence ID" value="SFL36920.1"/>
    <property type="molecule type" value="Genomic_DNA"/>
</dbReference>
<name>A0A1I4H582_9HYPH</name>
<dbReference type="RefSeq" id="WP_092037915.1">
    <property type="nucleotide sequence ID" value="NZ_FOTK01000004.1"/>
</dbReference>
<dbReference type="STRING" id="582667.SAMN05192568_100417"/>
<dbReference type="OrthoDB" id="8009007at2"/>
<keyword evidence="2" id="KW-1185">Reference proteome</keyword>
<accession>A0A1I4H582</accession>
<gene>
    <name evidence="1" type="ORF">SAMN05192568_100417</name>
</gene>
<reference evidence="2" key="1">
    <citation type="submission" date="2016-10" db="EMBL/GenBank/DDBJ databases">
        <authorList>
            <person name="Varghese N."/>
            <person name="Submissions S."/>
        </authorList>
    </citation>
    <scope>NUCLEOTIDE SEQUENCE [LARGE SCALE GENOMIC DNA]</scope>
    <source>
        <strain evidence="2">BL36</strain>
    </source>
</reference>
<dbReference type="AlphaFoldDB" id="A0A1I4H582"/>
<dbReference type="Proteomes" id="UP000199048">
    <property type="component" value="Unassembled WGS sequence"/>
</dbReference>
<organism evidence="1 2">
    <name type="scientific">Methylobacterium pseudosasicola</name>
    <dbReference type="NCBI Taxonomy" id="582667"/>
    <lineage>
        <taxon>Bacteria</taxon>
        <taxon>Pseudomonadati</taxon>
        <taxon>Pseudomonadota</taxon>
        <taxon>Alphaproteobacteria</taxon>
        <taxon>Hyphomicrobiales</taxon>
        <taxon>Methylobacteriaceae</taxon>
        <taxon>Methylobacterium</taxon>
    </lineage>
</organism>
<protein>
    <submittedName>
        <fullName evidence="1">Uncharacterized protein</fullName>
    </submittedName>
</protein>
<evidence type="ECO:0000313" key="1">
    <source>
        <dbReference type="EMBL" id="SFL36920.1"/>
    </source>
</evidence>